<evidence type="ECO:0000256" key="1">
    <source>
        <dbReference type="ARBA" id="ARBA00004141"/>
    </source>
</evidence>
<dbReference type="RefSeq" id="WP_126723930.1">
    <property type="nucleotide sequence ID" value="NZ_RYZH01000004.1"/>
</dbReference>
<dbReference type="Proteomes" id="UP000280296">
    <property type="component" value="Unassembled WGS sequence"/>
</dbReference>
<sequence>MPMISGGSLLLIAAASVAVVTTLASGAALWAMTRRRRRQHLPEFTPPVTIYKPLKGLDEGLEENLRSFFQLDYPEYQLLFCVADPDDPAIEVVRRLLAEFPDHDAELIIGCSAFGLNPKVESLAMMDRFRRHDVILISDSNVRVRPEYLRETTCYLAEEGVGLVTNLFAGVGERTFGAALENLQLNGFVAGNVAWGNSLGLTCVVGKSMLMPAHVLEAIGGFASVRNLLAEDQAIGLKVRRAGYSIRLSHHVIENVNSHRGLRWFLNRHSRWFKIRRQMAGPLFVIEPLANHATIALAWAFSDDSGIAWGGLLGLIGLGIARDAAQCRLLRGEAPGWKTLALSPIKDLFLMPIWFDALINPRVIWRGHRLIVGRFTRLRVARVPREVHQRVRKIRRLRSRVGRGSLPSGS</sequence>
<evidence type="ECO:0000256" key="6">
    <source>
        <dbReference type="ARBA" id="ARBA00022692"/>
    </source>
</evidence>
<dbReference type="Gene3D" id="3.90.550.10">
    <property type="entry name" value="Spore Coat Polysaccharide Biosynthesis Protein SpsA, Chain A"/>
    <property type="match status" value="1"/>
</dbReference>
<reference evidence="10 11" key="1">
    <citation type="submission" date="2018-12" db="EMBL/GenBank/DDBJ databases">
        <authorList>
            <person name="Toschakov S.V."/>
        </authorList>
    </citation>
    <scope>NUCLEOTIDE SEQUENCE [LARGE SCALE GENOMIC DNA]</scope>
    <source>
        <strain evidence="10 11">GM2012</strain>
    </source>
</reference>
<feature type="transmembrane region" description="Helical" evidence="9">
    <location>
        <begin position="280"/>
        <end position="301"/>
    </location>
</feature>
<proteinExistence type="predicted"/>
<dbReference type="GO" id="GO:0016020">
    <property type="term" value="C:membrane"/>
    <property type="evidence" value="ECO:0007669"/>
    <property type="project" value="UniProtKB-SubCell"/>
</dbReference>
<comment type="pathway">
    <text evidence="2">Lipid metabolism; sphingolipid metabolism.</text>
</comment>
<reference evidence="10 11" key="2">
    <citation type="submission" date="2019-01" db="EMBL/GenBank/DDBJ databases">
        <title>Tautonia sociabilis, a novel thermotolerant planctomycete of Isosphaeraceae family, isolated from a 4000 m deep subterranean habitat.</title>
        <authorList>
            <person name="Kovaleva O.L."/>
            <person name="Elcheninov A.G."/>
            <person name="Van Heerden E."/>
            <person name="Toshchakov S.V."/>
            <person name="Novikov A."/>
            <person name="Bonch-Osmolovskaya E.A."/>
            <person name="Kublanov I.V."/>
        </authorList>
    </citation>
    <scope>NUCLEOTIDE SEQUENCE [LARGE SCALE GENOMIC DNA]</scope>
    <source>
        <strain evidence="10 11">GM2012</strain>
    </source>
</reference>
<dbReference type="Pfam" id="PF13506">
    <property type="entry name" value="Glyco_transf_21"/>
    <property type="match status" value="1"/>
</dbReference>
<keyword evidence="4" id="KW-0328">Glycosyltransferase</keyword>
<comment type="pathway">
    <text evidence="3">Sphingolipid metabolism.</text>
</comment>
<protein>
    <submittedName>
        <fullName evidence="10">Ceramide glucosyltransferase</fullName>
    </submittedName>
</protein>
<evidence type="ECO:0000256" key="4">
    <source>
        <dbReference type="ARBA" id="ARBA00022676"/>
    </source>
</evidence>
<dbReference type="PANTHER" id="PTHR12726:SF0">
    <property type="entry name" value="CERAMIDE GLUCOSYLTRANSFERASE"/>
    <property type="match status" value="1"/>
</dbReference>
<keyword evidence="8 9" id="KW-0472">Membrane</keyword>
<evidence type="ECO:0000256" key="3">
    <source>
        <dbReference type="ARBA" id="ARBA00004991"/>
    </source>
</evidence>
<keyword evidence="5 10" id="KW-0808">Transferase</keyword>
<dbReference type="EMBL" id="RYZH01000004">
    <property type="protein sequence ID" value="RUL89195.1"/>
    <property type="molecule type" value="Genomic_DNA"/>
</dbReference>
<dbReference type="OrthoDB" id="9814255at2"/>
<evidence type="ECO:0000256" key="9">
    <source>
        <dbReference type="SAM" id="Phobius"/>
    </source>
</evidence>
<dbReference type="GO" id="GO:0006679">
    <property type="term" value="P:glucosylceramide biosynthetic process"/>
    <property type="evidence" value="ECO:0007669"/>
    <property type="project" value="TreeGrafter"/>
</dbReference>
<evidence type="ECO:0000256" key="8">
    <source>
        <dbReference type="ARBA" id="ARBA00023136"/>
    </source>
</evidence>
<dbReference type="SUPFAM" id="SSF53448">
    <property type="entry name" value="Nucleotide-diphospho-sugar transferases"/>
    <property type="match status" value="1"/>
</dbReference>
<dbReference type="InterPro" id="IPR029044">
    <property type="entry name" value="Nucleotide-diphossugar_trans"/>
</dbReference>
<comment type="subcellular location">
    <subcellularLocation>
        <location evidence="1">Membrane</location>
        <topology evidence="1">Multi-pass membrane protein</topology>
    </subcellularLocation>
</comment>
<accession>A0A432MQ57</accession>
<name>A0A432MQ57_9BACT</name>
<keyword evidence="6 9" id="KW-0812">Transmembrane</keyword>
<evidence type="ECO:0000256" key="7">
    <source>
        <dbReference type="ARBA" id="ARBA00022989"/>
    </source>
</evidence>
<dbReference type="InterPro" id="IPR025993">
    <property type="entry name" value="Ceramide_glucosylTrfase"/>
</dbReference>
<organism evidence="10 11">
    <name type="scientific">Tautonia sociabilis</name>
    <dbReference type="NCBI Taxonomy" id="2080755"/>
    <lineage>
        <taxon>Bacteria</taxon>
        <taxon>Pseudomonadati</taxon>
        <taxon>Planctomycetota</taxon>
        <taxon>Planctomycetia</taxon>
        <taxon>Isosphaerales</taxon>
        <taxon>Isosphaeraceae</taxon>
        <taxon>Tautonia</taxon>
    </lineage>
</organism>
<comment type="caution">
    <text evidence="10">The sequence shown here is derived from an EMBL/GenBank/DDBJ whole genome shotgun (WGS) entry which is preliminary data.</text>
</comment>
<keyword evidence="11" id="KW-1185">Reference proteome</keyword>
<feature type="transmembrane region" description="Helical" evidence="9">
    <location>
        <begin position="6"/>
        <end position="31"/>
    </location>
</feature>
<evidence type="ECO:0000256" key="2">
    <source>
        <dbReference type="ARBA" id="ARBA00004760"/>
    </source>
</evidence>
<dbReference type="GO" id="GO:0008120">
    <property type="term" value="F:ceramide glucosyltransferase activity"/>
    <property type="evidence" value="ECO:0007669"/>
    <property type="project" value="TreeGrafter"/>
</dbReference>
<gene>
    <name evidence="10" type="ORF">TsocGM_03505</name>
</gene>
<dbReference type="PANTHER" id="PTHR12726">
    <property type="entry name" value="CERAMIDE GLUCOSYLTRANSFERASE"/>
    <property type="match status" value="1"/>
</dbReference>
<dbReference type="AlphaFoldDB" id="A0A432MQ57"/>
<keyword evidence="7 9" id="KW-1133">Transmembrane helix</keyword>
<evidence type="ECO:0000313" key="10">
    <source>
        <dbReference type="EMBL" id="RUL89195.1"/>
    </source>
</evidence>
<evidence type="ECO:0000313" key="11">
    <source>
        <dbReference type="Proteomes" id="UP000280296"/>
    </source>
</evidence>
<evidence type="ECO:0000256" key="5">
    <source>
        <dbReference type="ARBA" id="ARBA00022679"/>
    </source>
</evidence>
<dbReference type="CDD" id="cd02520">
    <property type="entry name" value="Glucosylceramide_synthase"/>
    <property type="match status" value="1"/>
</dbReference>
<feature type="transmembrane region" description="Helical" evidence="9">
    <location>
        <begin position="307"/>
        <end position="325"/>
    </location>
</feature>